<dbReference type="HAMAP" id="MF_00303">
    <property type="entry name" value="Trigger_factor_Tig"/>
    <property type="match status" value="1"/>
</dbReference>
<keyword evidence="11" id="KW-0963">Cytoplasm</keyword>
<reference evidence="16 17" key="1">
    <citation type="journal article" date="2017" name="ISME J.">
        <title>Energy and carbon metabolisms in a deep terrestrial subsurface fluid microbial community.</title>
        <authorList>
            <person name="Momper L."/>
            <person name="Jungbluth S.P."/>
            <person name="Lee M.D."/>
            <person name="Amend J.P."/>
        </authorList>
    </citation>
    <scope>NUCLEOTIDE SEQUENCE [LARGE SCALE GENOMIC DNA]</scope>
    <source>
        <strain evidence="16">SURF_29</strain>
    </source>
</reference>
<keyword evidence="9 11" id="KW-0131">Cell cycle</keyword>
<evidence type="ECO:0000256" key="3">
    <source>
        <dbReference type="ARBA" id="ARBA00013194"/>
    </source>
</evidence>
<keyword evidence="14" id="KW-0175">Coiled coil</keyword>
<feature type="coiled-coil region" evidence="14">
    <location>
        <begin position="385"/>
        <end position="412"/>
    </location>
</feature>
<gene>
    <name evidence="11 16" type="primary">tig</name>
    <name evidence="16" type="ORF">C4544_06900</name>
</gene>
<comment type="catalytic activity">
    <reaction evidence="1 11 12">
        <text>[protein]-peptidylproline (omega=180) = [protein]-peptidylproline (omega=0)</text>
        <dbReference type="Rhea" id="RHEA:16237"/>
        <dbReference type="Rhea" id="RHEA-COMP:10747"/>
        <dbReference type="Rhea" id="RHEA-COMP:10748"/>
        <dbReference type="ChEBI" id="CHEBI:83833"/>
        <dbReference type="ChEBI" id="CHEBI:83834"/>
        <dbReference type="EC" id="5.2.1.8"/>
    </reaction>
</comment>
<evidence type="ECO:0000256" key="7">
    <source>
        <dbReference type="ARBA" id="ARBA00023186"/>
    </source>
</evidence>
<evidence type="ECO:0000256" key="5">
    <source>
        <dbReference type="ARBA" id="ARBA00022618"/>
    </source>
</evidence>
<sequence length="427" mass="49041">MQIKREDISKTKVKLVVELTEAEVKPHIEKVYKNLAKNLKIAGFRPGKAPQFVVEKEVGQDKFYAEVLDSILPEAYYSAITKEKLITVSRPDIKVTKYAPTGGLEFEAEVEMLPEFDLPDYKKIKVPRAEVKITAKDIENSIKELQERYAEFKEVSRKAKKDDRAEISFEGTQKGAPVQGVKGEKYPITIGSGAFIPGFEENLVGMSKGEEKTFDVAFPKDYHEEKLRGEKVTFKVKMITISEKTIPEVSDDFAKKFGIFKNVDELKKGVEKNLREVKEMEEKRRLEEKIMTLIAEKVKLELPEALIHQEVHRMWHDAEANLAQSGITMDRYIEMTKKTREELEKEMKPDAEKRVKMGLILSKISENEKIEVTDKEIDAEKAMILAGAPQNADELKKKLDEHEAQHQIKNSIISRKTMEKLFEYCVK</sequence>
<dbReference type="AlphaFoldDB" id="A0A419DAE4"/>
<comment type="subcellular location">
    <subcellularLocation>
        <location evidence="11">Cytoplasm</location>
    </subcellularLocation>
    <text evidence="11">About half TF is bound to the ribosome near the polypeptide exit tunnel while the other half is free in the cytoplasm.</text>
</comment>
<comment type="similarity">
    <text evidence="2 11 13">Belongs to the FKBP-type PPIase family. Tig subfamily.</text>
</comment>
<dbReference type="NCBIfam" id="TIGR00115">
    <property type="entry name" value="tig"/>
    <property type="match status" value="1"/>
</dbReference>
<evidence type="ECO:0000256" key="2">
    <source>
        <dbReference type="ARBA" id="ARBA00005464"/>
    </source>
</evidence>
<dbReference type="Proteomes" id="UP000285655">
    <property type="component" value="Unassembled WGS sequence"/>
</dbReference>
<dbReference type="InterPro" id="IPR037041">
    <property type="entry name" value="Trigger_fac_C_sf"/>
</dbReference>
<dbReference type="Pfam" id="PF05697">
    <property type="entry name" value="Trigger_N"/>
    <property type="match status" value="1"/>
</dbReference>
<protein>
    <recommendedName>
        <fullName evidence="4 11">Trigger factor</fullName>
        <shortName evidence="11">TF</shortName>
        <ecNumber evidence="3 11">5.2.1.8</ecNumber>
    </recommendedName>
    <alternativeName>
        <fullName evidence="10 11">PPIase</fullName>
    </alternativeName>
</protein>
<dbReference type="PROSITE" id="PS50059">
    <property type="entry name" value="FKBP_PPIASE"/>
    <property type="match status" value="1"/>
</dbReference>
<dbReference type="GO" id="GO:0051301">
    <property type="term" value="P:cell division"/>
    <property type="evidence" value="ECO:0007669"/>
    <property type="project" value="UniProtKB-KW"/>
</dbReference>
<dbReference type="SUPFAM" id="SSF102735">
    <property type="entry name" value="Trigger factor ribosome-binding domain"/>
    <property type="match status" value="1"/>
</dbReference>
<evidence type="ECO:0000256" key="8">
    <source>
        <dbReference type="ARBA" id="ARBA00023235"/>
    </source>
</evidence>
<keyword evidence="6 11" id="KW-0697">Rotamase</keyword>
<evidence type="ECO:0000256" key="10">
    <source>
        <dbReference type="ARBA" id="ARBA00029986"/>
    </source>
</evidence>
<accession>A0A419DAE4</accession>
<evidence type="ECO:0000256" key="12">
    <source>
        <dbReference type="PROSITE-ProRule" id="PRU00277"/>
    </source>
</evidence>
<dbReference type="GO" id="GO:0043335">
    <property type="term" value="P:protein unfolding"/>
    <property type="evidence" value="ECO:0007669"/>
    <property type="project" value="TreeGrafter"/>
</dbReference>
<dbReference type="InterPro" id="IPR001179">
    <property type="entry name" value="PPIase_FKBP_dom"/>
</dbReference>
<dbReference type="InterPro" id="IPR027304">
    <property type="entry name" value="Trigger_fact/SurA_dom_sf"/>
</dbReference>
<dbReference type="Gene3D" id="1.10.3120.10">
    <property type="entry name" value="Trigger factor, C-terminal domain"/>
    <property type="match status" value="1"/>
</dbReference>
<dbReference type="GO" id="GO:0043022">
    <property type="term" value="F:ribosome binding"/>
    <property type="evidence" value="ECO:0007669"/>
    <property type="project" value="TreeGrafter"/>
</dbReference>
<evidence type="ECO:0000256" key="1">
    <source>
        <dbReference type="ARBA" id="ARBA00000971"/>
    </source>
</evidence>
<dbReference type="PIRSF" id="PIRSF003095">
    <property type="entry name" value="Trigger_factor"/>
    <property type="match status" value="1"/>
</dbReference>
<evidence type="ECO:0000313" key="16">
    <source>
        <dbReference type="EMBL" id="RJO60063.1"/>
    </source>
</evidence>
<evidence type="ECO:0000256" key="11">
    <source>
        <dbReference type="HAMAP-Rule" id="MF_00303"/>
    </source>
</evidence>
<dbReference type="SUPFAM" id="SSF109998">
    <property type="entry name" value="Triger factor/SurA peptide-binding domain-like"/>
    <property type="match status" value="1"/>
</dbReference>
<evidence type="ECO:0000256" key="14">
    <source>
        <dbReference type="SAM" id="Coils"/>
    </source>
</evidence>
<evidence type="ECO:0000313" key="17">
    <source>
        <dbReference type="Proteomes" id="UP000285655"/>
    </source>
</evidence>
<dbReference type="EMBL" id="QZJW01000055">
    <property type="protein sequence ID" value="RJO60063.1"/>
    <property type="molecule type" value="Genomic_DNA"/>
</dbReference>
<evidence type="ECO:0000256" key="6">
    <source>
        <dbReference type="ARBA" id="ARBA00023110"/>
    </source>
</evidence>
<organism evidence="16 17">
    <name type="scientific">candidate division WS5 bacterium</name>
    <dbReference type="NCBI Taxonomy" id="2093353"/>
    <lineage>
        <taxon>Bacteria</taxon>
        <taxon>candidate division WS5</taxon>
    </lineage>
</organism>
<dbReference type="FunFam" id="3.10.50.40:FF:000001">
    <property type="entry name" value="Trigger factor"/>
    <property type="match status" value="1"/>
</dbReference>
<feature type="domain" description="PPIase FKBP-type" evidence="15">
    <location>
        <begin position="162"/>
        <end position="225"/>
    </location>
</feature>
<dbReference type="PANTHER" id="PTHR30560:SF3">
    <property type="entry name" value="TRIGGER FACTOR-LIKE PROTEIN TIG, CHLOROPLASTIC"/>
    <property type="match status" value="1"/>
</dbReference>
<keyword evidence="8 11" id="KW-0413">Isomerase</keyword>
<comment type="caution">
    <text evidence="16">The sequence shown here is derived from an EMBL/GenBank/DDBJ whole genome shotgun (WGS) entry which is preliminary data.</text>
</comment>
<dbReference type="Gene3D" id="3.30.70.1050">
    <property type="entry name" value="Trigger factor ribosome-binding domain"/>
    <property type="match status" value="1"/>
</dbReference>
<keyword evidence="5 11" id="KW-0132">Cell division</keyword>
<evidence type="ECO:0000256" key="9">
    <source>
        <dbReference type="ARBA" id="ARBA00023306"/>
    </source>
</evidence>
<dbReference type="SUPFAM" id="SSF54534">
    <property type="entry name" value="FKBP-like"/>
    <property type="match status" value="1"/>
</dbReference>
<dbReference type="Pfam" id="PF05698">
    <property type="entry name" value="Trigger_C"/>
    <property type="match status" value="1"/>
</dbReference>
<dbReference type="PANTHER" id="PTHR30560">
    <property type="entry name" value="TRIGGER FACTOR CHAPERONE AND PEPTIDYL-PROLYL CIS/TRANS ISOMERASE"/>
    <property type="match status" value="1"/>
</dbReference>
<evidence type="ECO:0000256" key="13">
    <source>
        <dbReference type="RuleBase" id="RU003914"/>
    </source>
</evidence>
<dbReference type="InterPro" id="IPR008880">
    <property type="entry name" value="Trigger_fac_C"/>
</dbReference>
<comment type="function">
    <text evidence="11">Involved in protein export. Acts as a chaperone by maintaining the newly synthesized protein in an open conformation. Functions as a peptidyl-prolyl cis-trans isomerase.</text>
</comment>
<dbReference type="InterPro" id="IPR036611">
    <property type="entry name" value="Trigger_fac_ribosome-bd_sf"/>
</dbReference>
<feature type="coiled-coil region" evidence="14">
    <location>
        <begin position="128"/>
        <end position="162"/>
    </location>
</feature>
<dbReference type="Pfam" id="PF00254">
    <property type="entry name" value="FKBP_C"/>
    <property type="match status" value="1"/>
</dbReference>
<proteinExistence type="inferred from homology"/>
<dbReference type="InterPro" id="IPR046357">
    <property type="entry name" value="PPIase_dom_sf"/>
</dbReference>
<feature type="coiled-coil region" evidence="14">
    <location>
        <begin position="263"/>
        <end position="296"/>
    </location>
</feature>
<dbReference type="GO" id="GO:0044183">
    <property type="term" value="F:protein folding chaperone"/>
    <property type="evidence" value="ECO:0007669"/>
    <property type="project" value="TreeGrafter"/>
</dbReference>
<dbReference type="GO" id="GO:0003755">
    <property type="term" value="F:peptidyl-prolyl cis-trans isomerase activity"/>
    <property type="evidence" value="ECO:0007669"/>
    <property type="project" value="UniProtKB-UniRule"/>
</dbReference>
<keyword evidence="7 11" id="KW-0143">Chaperone</keyword>
<dbReference type="GO" id="GO:0015031">
    <property type="term" value="P:protein transport"/>
    <property type="evidence" value="ECO:0007669"/>
    <property type="project" value="UniProtKB-UniRule"/>
</dbReference>
<evidence type="ECO:0000259" key="15">
    <source>
        <dbReference type="PROSITE" id="PS50059"/>
    </source>
</evidence>
<name>A0A419DAE4_9BACT</name>
<dbReference type="Gene3D" id="3.10.50.40">
    <property type="match status" value="1"/>
</dbReference>
<dbReference type="EC" id="5.2.1.8" evidence="3 11"/>
<comment type="domain">
    <text evidence="11">Consists of 3 domains; the N-terminus binds the ribosome, the middle domain has PPIase activity, while the C-terminus has intrinsic chaperone activity on its own.</text>
</comment>
<dbReference type="InterPro" id="IPR008881">
    <property type="entry name" value="Trigger_fac_ribosome-bd_bac"/>
</dbReference>
<dbReference type="GO" id="GO:0005737">
    <property type="term" value="C:cytoplasm"/>
    <property type="evidence" value="ECO:0007669"/>
    <property type="project" value="UniProtKB-SubCell"/>
</dbReference>
<dbReference type="GO" id="GO:0051083">
    <property type="term" value="P:'de novo' cotranslational protein folding"/>
    <property type="evidence" value="ECO:0007669"/>
    <property type="project" value="TreeGrafter"/>
</dbReference>
<dbReference type="InterPro" id="IPR005215">
    <property type="entry name" value="Trig_fac"/>
</dbReference>
<evidence type="ECO:0000256" key="4">
    <source>
        <dbReference type="ARBA" id="ARBA00016902"/>
    </source>
</evidence>